<protein>
    <submittedName>
        <fullName evidence="2">Unnamed protein product</fullName>
    </submittedName>
</protein>
<evidence type="ECO:0000313" key="3">
    <source>
        <dbReference type="Proteomes" id="UP001165121"/>
    </source>
</evidence>
<organism evidence="2 3">
    <name type="scientific">Phytophthora fragariaefolia</name>
    <dbReference type="NCBI Taxonomy" id="1490495"/>
    <lineage>
        <taxon>Eukaryota</taxon>
        <taxon>Sar</taxon>
        <taxon>Stramenopiles</taxon>
        <taxon>Oomycota</taxon>
        <taxon>Peronosporomycetes</taxon>
        <taxon>Peronosporales</taxon>
        <taxon>Peronosporaceae</taxon>
        <taxon>Phytophthora</taxon>
    </lineage>
</organism>
<reference evidence="2" key="1">
    <citation type="submission" date="2023-04" db="EMBL/GenBank/DDBJ databases">
        <title>Phytophthora fragariaefolia NBRC 109709.</title>
        <authorList>
            <person name="Ichikawa N."/>
            <person name="Sato H."/>
            <person name="Tonouchi N."/>
        </authorList>
    </citation>
    <scope>NUCLEOTIDE SEQUENCE</scope>
    <source>
        <strain evidence="2">NBRC 109709</strain>
    </source>
</reference>
<sequence length="355" mass="39013">MSIASLAPANSKKARLTVINCFKVFLEAEDMALDKAHELIGGDSTGSLDEYVSRLFWEFKNWLLDMYPQQGTIVKPLLQKVLSGLGKFCSNREDGAFKRKAPPCSKQYLEKIVRLLYTYPSATSIYLDASLVVMMWYLYGLSSDAEQLEKQQLSVLPGKSRQQVKTALLQGISLFKDPTCCLTCPLFALAASLTMQTAPNKRFFSQFLATKRSAADASDVDELSLVELLEADDSPGPLQDAHPSSAKRAGPGAQAYVNRLLVRVNEAAEKKHIRLTSGLTSHSFRRGAAMHANDGTLAGNWIIERGGWQLDRVNKAFGYMLGTTQADQRVARALSGWSPKQGARLPSLTPPPPNP</sequence>
<dbReference type="InterPro" id="IPR013762">
    <property type="entry name" value="Integrase-like_cat_sf"/>
</dbReference>
<comment type="caution">
    <text evidence="2">The sequence shown here is derived from an EMBL/GenBank/DDBJ whole genome shotgun (WGS) entry which is preliminary data.</text>
</comment>
<dbReference type="GO" id="GO:0006310">
    <property type="term" value="P:DNA recombination"/>
    <property type="evidence" value="ECO:0007669"/>
    <property type="project" value="InterPro"/>
</dbReference>
<name>A0A9W7D2D4_9STRA</name>
<keyword evidence="3" id="KW-1185">Reference proteome</keyword>
<dbReference type="Proteomes" id="UP001165121">
    <property type="component" value="Unassembled WGS sequence"/>
</dbReference>
<dbReference type="AlphaFoldDB" id="A0A9W7D2D4"/>
<dbReference type="OrthoDB" id="126674at2759"/>
<dbReference type="Gene3D" id="1.10.443.10">
    <property type="entry name" value="Intergrase catalytic core"/>
    <property type="match status" value="1"/>
</dbReference>
<evidence type="ECO:0000256" key="1">
    <source>
        <dbReference type="SAM" id="MobiDB-lite"/>
    </source>
</evidence>
<evidence type="ECO:0000313" key="2">
    <source>
        <dbReference type="EMBL" id="GMF55319.1"/>
    </source>
</evidence>
<feature type="region of interest" description="Disordered" evidence="1">
    <location>
        <begin position="336"/>
        <end position="355"/>
    </location>
</feature>
<dbReference type="EMBL" id="BSXT01003694">
    <property type="protein sequence ID" value="GMF55319.1"/>
    <property type="molecule type" value="Genomic_DNA"/>
</dbReference>
<dbReference type="GO" id="GO:0015074">
    <property type="term" value="P:DNA integration"/>
    <property type="evidence" value="ECO:0007669"/>
    <property type="project" value="InterPro"/>
</dbReference>
<gene>
    <name evidence="2" type="ORF">Pfra01_002328300</name>
</gene>
<dbReference type="GO" id="GO:0003677">
    <property type="term" value="F:DNA binding"/>
    <property type="evidence" value="ECO:0007669"/>
    <property type="project" value="InterPro"/>
</dbReference>
<proteinExistence type="predicted"/>
<accession>A0A9W7D2D4</accession>